<dbReference type="InterPro" id="IPR003495">
    <property type="entry name" value="CobW/HypB/UreG_nucleotide-bd"/>
</dbReference>
<evidence type="ECO:0000256" key="1">
    <source>
        <dbReference type="ARBA" id="ARBA00006211"/>
    </source>
</evidence>
<dbReference type="Proteomes" id="UP000051373">
    <property type="component" value="Unassembled WGS sequence"/>
</dbReference>
<proteinExistence type="inferred from homology"/>
<dbReference type="InterPro" id="IPR004392">
    <property type="entry name" value="Hyd_mat_HypB"/>
</dbReference>
<evidence type="ECO:0000313" key="9">
    <source>
        <dbReference type="EMBL" id="KPK64171.1"/>
    </source>
</evidence>
<gene>
    <name evidence="9" type="ORF">AMJ83_04035</name>
</gene>
<evidence type="ECO:0000256" key="6">
    <source>
        <dbReference type="ARBA" id="ARBA00022833"/>
    </source>
</evidence>
<evidence type="ECO:0000256" key="7">
    <source>
        <dbReference type="ARBA" id="ARBA00023134"/>
    </source>
</evidence>
<feature type="domain" description="CobW/HypB/UreG nucleotide-binding" evidence="8">
    <location>
        <begin position="32"/>
        <end position="191"/>
    </location>
</feature>
<keyword evidence="6" id="KW-0862">Zinc</keyword>
<evidence type="ECO:0000259" key="8">
    <source>
        <dbReference type="Pfam" id="PF02492"/>
    </source>
</evidence>
<dbReference type="PIRSF" id="PIRSF005624">
    <property type="entry name" value="Ni-bind_GTPase"/>
    <property type="match status" value="1"/>
</dbReference>
<protein>
    <recommendedName>
        <fullName evidence="8">CobW/HypB/UreG nucleotide-binding domain-containing protein</fullName>
    </recommendedName>
</protein>
<keyword evidence="2" id="KW-0533">Nickel</keyword>
<dbReference type="GO" id="GO:0008270">
    <property type="term" value="F:zinc ion binding"/>
    <property type="evidence" value="ECO:0007669"/>
    <property type="project" value="TreeGrafter"/>
</dbReference>
<dbReference type="EMBL" id="LJUJ01000005">
    <property type="protein sequence ID" value="KPK64171.1"/>
    <property type="molecule type" value="Genomic_DNA"/>
</dbReference>
<dbReference type="Pfam" id="PF02492">
    <property type="entry name" value="cobW"/>
    <property type="match status" value="1"/>
</dbReference>
<dbReference type="PANTHER" id="PTHR30134:SF2">
    <property type="entry name" value="HYDROGENASE MATURATION FACTOR HYPB"/>
    <property type="match status" value="1"/>
</dbReference>
<accession>A0A0S8FW86</accession>
<dbReference type="GO" id="GO:0005525">
    <property type="term" value="F:GTP binding"/>
    <property type="evidence" value="ECO:0007669"/>
    <property type="project" value="UniProtKB-KW"/>
</dbReference>
<sequence>MRRIKVLKPVLVSNQQRAKENRQAFDRLNSLVINIIASPGAGKTSLIKGIIEKLKNKYRILVIEGDIRGQIDSEMISKLGVDVIQINTVTECHLDAFMAAQALPKIKKKYDLILVENVGNLVCPAEFEIGEDYKLAMLSCPEGDDKPMKYPLLFHLAKVVVINKCDLLPYLDFNIVEAKKAVRKENPRAIIFEVSSKTGAGFEEICRHLEKELNAKKKKTAG</sequence>
<comment type="similarity">
    <text evidence="1">Belongs to the SIMIBI class G3E GTPase family. HypB/HupM subfamily.</text>
</comment>
<dbReference type="Gene3D" id="3.40.50.300">
    <property type="entry name" value="P-loop containing nucleotide triphosphate hydrolases"/>
    <property type="match status" value="1"/>
</dbReference>
<keyword evidence="7" id="KW-0342">GTP-binding</keyword>
<dbReference type="AlphaFoldDB" id="A0A0S8FW86"/>
<dbReference type="PRINTS" id="PR00449">
    <property type="entry name" value="RASTRNSFRMNG"/>
</dbReference>
<dbReference type="NCBIfam" id="TIGR00073">
    <property type="entry name" value="hypB"/>
    <property type="match status" value="1"/>
</dbReference>
<keyword evidence="3" id="KW-0479">Metal-binding</keyword>
<keyword evidence="4" id="KW-0547">Nucleotide-binding</keyword>
<dbReference type="InterPro" id="IPR027417">
    <property type="entry name" value="P-loop_NTPase"/>
</dbReference>
<dbReference type="SUPFAM" id="SSF52540">
    <property type="entry name" value="P-loop containing nucleoside triphosphate hydrolases"/>
    <property type="match status" value="1"/>
</dbReference>
<evidence type="ECO:0000256" key="5">
    <source>
        <dbReference type="ARBA" id="ARBA00022801"/>
    </source>
</evidence>
<keyword evidence="5" id="KW-0378">Hydrolase</keyword>
<comment type="caution">
    <text evidence="9">The sequence shown here is derived from an EMBL/GenBank/DDBJ whole genome shotgun (WGS) entry which is preliminary data.</text>
</comment>
<dbReference type="GO" id="GO:0051604">
    <property type="term" value="P:protein maturation"/>
    <property type="evidence" value="ECO:0007669"/>
    <property type="project" value="InterPro"/>
</dbReference>
<dbReference type="STRING" id="1703779.AMJ83_04035"/>
<dbReference type="PATRIC" id="fig|1703779.3.peg.884"/>
<dbReference type="PANTHER" id="PTHR30134">
    <property type="entry name" value="HYDROGENASE PROTEIN ASSEMBLY PROTEIN, NICKEL CHAPERONE"/>
    <property type="match status" value="1"/>
</dbReference>
<evidence type="ECO:0000256" key="4">
    <source>
        <dbReference type="ARBA" id="ARBA00022741"/>
    </source>
</evidence>
<reference evidence="9 10" key="1">
    <citation type="journal article" date="2015" name="Microbiome">
        <title>Genomic resolution of linkages in carbon, nitrogen, and sulfur cycling among widespread estuary sediment bacteria.</title>
        <authorList>
            <person name="Baker B.J."/>
            <person name="Lazar C.S."/>
            <person name="Teske A.P."/>
            <person name="Dick G.J."/>
        </authorList>
    </citation>
    <scope>NUCLEOTIDE SEQUENCE [LARGE SCALE GENOMIC DNA]</scope>
    <source>
        <strain evidence="9">SM23_42</strain>
    </source>
</reference>
<dbReference type="GO" id="GO:0016151">
    <property type="term" value="F:nickel cation binding"/>
    <property type="evidence" value="ECO:0007669"/>
    <property type="project" value="InterPro"/>
</dbReference>
<dbReference type="GO" id="GO:0003924">
    <property type="term" value="F:GTPase activity"/>
    <property type="evidence" value="ECO:0007669"/>
    <property type="project" value="InterPro"/>
</dbReference>
<evidence type="ECO:0000313" key="10">
    <source>
        <dbReference type="Proteomes" id="UP000051373"/>
    </source>
</evidence>
<organism evidence="9 10">
    <name type="scientific">candidate division WOR_3 bacterium SM23_42</name>
    <dbReference type="NCBI Taxonomy" id="1703779"/>
    <lineage>
        <taxon>Bacteria</taxon>
        <taxon>Bacteria division WOR-3</taxon>
    </lineage>
</organism>
<evidence type="ECO:0000256" key="3">
    <source>
        <dbReference type="ARBA" id="ARBA00022723"/>
    </source>
</evidence>
<evidence type="ECO:0000256" key="2">
    <source>
        <dbReference type="ARBA" id="ARBA00022596"/>
    </source>
</evidence>
<name>A0A0S8FW86_UNCW3</name>